<keyword evidence="2" id="KW-0378">Hydrolase</keyword>
<protein>
    <recommendedName>
        <fullName evidence="3">Beta-lactamase-related domain-containing protein</fullName>
    </recommendedName>
</protein>
<evidence type="ECO:0000313" key="4">
    <source>
        <dbReference type="EMBL" id="PFH50843.1"/>
    </source>
</evidence>
<dbReference type="OrthoDB" id="428260at2759"/>
<feature type="non-terminal residue" evidence="4">
    <location>
        <position position="1"/>
    </location>
</feature>
<dbReference type="EMBL" id="KZ301996">
    <property type="protein sequence ID" value="PFH50843.1"/>
    <property type="molecule type" value="Genomic_DNA"/>
</dbReference>
<dbReference type="STRING" id="703135.A0A2A9NT59"/>
<proteinExistence type="inferred from homology"/>
<dbReference type="GO" id="GO:0016787">
    <property type="term" value="F:hydrolase activity"/>
    <property type="evidence" value="ECO:0007669"/>
    <property type="project" value="UniProtKB-KW"/>
</dbReference>
<organism evidence="4 5">
    <name type="scientific">Amanita thiersii Skay4041</name>
    <dbReference type="NCBI Taxonomy" id="703135"/>
    <lineage>
        <taxon>Eukaryota</taxon>
        <taxon>Fungi</taxon>
        <taxon>Dikarya</taxon>
        <taxon>Basidiomycota</taxon>
        <taxon>Agaricomycotina</taxon>
        <taxon>Agaricomycetes</taxon>
        <taxon>Agaricomycetidae</taxon>
        <taxon>Agaricales</taxon>
        <taxon>Pluteineae</taxon>
        <taxon>Amanitaceae</taxon>
        <taxon>Amanita</taxon>
    </lineage>
</organism>
<dbReference type="Pfam" id="PF00144">
    <property type="entry name" value="Beta-lactamase"/>
    <property type="match status" value="1"/>
</dbReference>
<name>A0A2A9NT59_9AGAR</name>
<dbReference type="AlphaFoldDB" id="A0A2A9NT59"/>
<dbReference type="SUPFAM" id="SSF56601">
    <property type="entry name" value="beta-lactamase/transpeptidase-like"/>
    <property type="match status" value="1"/>
</dbReference>
<evidence type="ECO:0000259" key="3">
    <source>
        <dbReference type="Pfam" id="PF00144"/>
    </source>
</evidence>
<dbReference type="PANTHER" id="PTHR43283:SF17">
    <property type="entry name" value="(LOVD), PUTATIVE (AFU_ORTHOLOGUE AFUA_5G00920)-RELATED"/>
    <property type="match status" value="1"/>
</dbReference>
<keyword evidence="5" id="KW-1185">Reference proteome</keyword>
<gene>
    <name evidence="4" type="ORF">AMATHDRAFT_144010</name>
</gene>
<evidence type="ECO:0000256" key="2">
    <source>
        <dbReference type="ARBA" id="ARBA00022801"/>
    </source>
</evidence>
<dbReference type="InterPro" id="IPR001466">
    <property type="entry name" value="Beta-lactam-related"/>
</dbReference>
<dbReference type="Proteomes" id="UP000242287">
    <property type="component" value="Unassembled WGS sequence"/>
</dbReference>
<comment type="similarity">
    <text evidence="1">Belongs to the class-A beta-lactamase family.</text>
</comment>
<dbReference type="PANTHER" id="PTHR43283">
    <property type="entry name" value="BETA-LACTAMASE-RELATED"/>
    <property type="match status" value="1"/>
</dbReference>
<accession>A0A2A9NT59</accession>
<reference evidence="4 5" key="1">
    <citation type="submission" date="2014-02" db="EMBL/GenBank/DDBJ databases">
        <title>Transposable element dynamics among asymbiotic and ectomycorrhizal Amanita fungi.</title>
        <authorList>
            <consortium name="DOE Joint Genome Institute"/>
            <person name="Hess J."/>
            <person name="Skrede I."/>
            <person name="Wolfe B."/>
            <person name="LaButti K."/>
            <person name="Ohm R.A."/>
            <person name="Grigoriev I.V."/>
            <person name="Pringle A."/>
        </authorList>
    </citation>
    <scope>NUCLEOTIDE SEQUENCE [LARGE SCALE GENOMIC DNA]</scope>
    <source>
        <strain evidence="4 5">SKay4041</strain>
    </source>
</reference>
<dbReference type="Gene3D" id="3.40.710.10">
    <property type="entry name" value="DD-peptidase/beta-lactamase superfamily"/>
    <property type="match status" value="1"/>
</dbReference>
<dbReference type="InterPro" id="IPR050789">
    <property type="entry name" value="Diverse_Enzym_Activities"/>
</dbReference>
<evidence type="ECO:0000256" key="1">
    <source>
        <dbReference type="ARBA" id="ARBA00009009"/>
    </source>
</evidence>
<dbReference type="InterPro" id="IPR012338">
    <property type="entry name" value="Beta-lactam/transpept-like"/>
</dbReference>
<sequence>NDKKLGAVVYGATCVDDELLFAHAGTRVFGDRASGSVDKDSLFWICSHTKFFVSIAALQLVERGKIELDDPQAVGRYIPQLANPLIEVRNEKGEVTGTVPAKNPITLRTLLNHSSGLQYPLPKNFGVAQHYAATYDPKDKYDQFMSYHLKFEPGTDFAYGFSVDCIGFIVEKITGLSLHEYVQENICKPLGIQSTFVLTDELKSKLVEITFRRDGELERWNGQCDLINKDLDKLNLFLGGIGMYSSVKDFLTLLRHILQVKARRAVNPILKPETVDNLFKPSLPPLGAESIVTKWLRGRFFQPEKNFQWSFGLCLNTVDWPGRRRKWSGFWYGYAGTAYFLDPEAGVAAMIGTQSLPTVDVEFTKLWWTLEEMLYEGLGK</sequence>
<evidence type="ECO:0000313" key="5">
    <source>
        <dbReference type="Proteomes" id="UP000242287"/>
    </source>
</evidence>
<feature type="domain" description="Beta-lactamase-related" evidence="3">
    <location>
        <begin position="16"/>
        <end position="358"/>
    </location>
</feature>